<reference evidence="4" key="1">
    <citation type="submission" date="2020-02" db="EMBL/GenBank/DDBJ databases">
        <authorList>
            <person name="Scholz U."/>
            <person name="Mascher M."/>
            <person name="Fiebig A."/>
        </authorList>
    </citation>
    <scope>NUCLEOTIDE SEQUENCE</scope>
</reference>
<feature type="repeat" description="PPR" evidence="3">
    <location>
        <begin position="345"/>
        <end position="379"/>
    </location>
</feature>
<organism evidence="4 5">
    <name type="scientific">Spirodela intermedia</name>
    <name type="common">Intermediate duckweed</name>
    <dbReference type="NCBI Taxonomy" id="51605"/>
    <lineage>
        <taxon>Eukaryota</taxon>
        <taxon>Viridiplantae</taxon>
        <taxon>Streptophyta</taxon>
        <taxon>Embryophyta</taxon>
        <taxon>Tracheophyta</taxon>
        <taxon>Spermatophyta</taxon>
        <taxon>Magnoliopsida</taxon>
        <taxon>Liliopsida</taxon>
        <taxon>Araceae</taxon>
        <taxon>Lemnoideae</taxon>
        <taxon>Spirodela</taxon>
    </lineage>
</organism>
<dbReference type="PANTHER" id="PTHR47926">
    <property type="entry name" value="PENTATRICOPEPTIDE REPEAT-CONTAINING PROTEIN"/>
    <property type="match status" value="1"/>
</dbReference>
<dbReference type="Pfam" id="PF01535">
    <property type="entry name" value="PPR"/>
    <property type="match status" value="4"/>
</dbReference>
<dbReference type="NCBIfam" id="TIGR00756">
    <property type="entry name" value="PPR"/>
    <property type="match status" value="4"/>
</dbReference>
<dbReference type="AlphaFoldDB" id="A0A7I8JVF3"/>
<dbReference type="Pfam" id="PF13041">
    <property type="entry name" value="PPR_2"/>
    <property type="match status" value="1"/>
</dbReference>
<comment type="similarity">
    <text evidence="1">Belongs to the PPR family. PCMP-H subfamily.</text>
</comment>
<dbReference type="Pfam" id="PF20431">
    <property type="entry name" value="E_motif"/>
    <property type="match status" value="1"/>
</dbReference>
<dbReference type="Gene3D" id="1.25.40.10">
    <property type="entry name" value="Tetratricopeptide repeat domain"/>
    <property type="match status" value="3"/>
</dbReference>
<protein>
    <submittedName>
        <fullName evidence="4">Uncharacterized protein</fullName>
    </submittedName>
</protein>
<feature type="repeat" description="PPR" evidence="3">
    <location>
        <begin position="310"/>
        <end position="344"/>
    </location>
</feature>
<dbReference type="PROSITE" id="PS51375">
    <property type="entry name" value="PPR"/>
    <property type="match status" value="4"/>
</dbReference>
<feature type="repeat" description="PPR" evidence="3">
    <location>
        <begin position="212"/>
        <end position="242"/>
    </location>
</feature>
<dbReference type="OrthoDB" id="597215at2759"/>
<dbReference type="InterPro" id="IPR046848">
    <property type="entry name" value="E_motif"/>
</dbReference>
<dbReference type="InterPro" id="IPR002885">
    <property type="entry name" value="PPR_rpt"/>
</dbReference>
<dbReference type="GO" id="GO:0009451">
    <property type="term" value="P:RNA modification"/>
    <property type="evidence" value="ECO:0007669"/>
    <property type="project" value="InterPro"/>
</dbReference>
<evidence type="ECO:0000313" key="5">
    <source>
        <dbReference type="Proteomes" id="UP000663760"/>
    </source>
</evidence>
<name>A0A7I8JVF3_SPIIN</name>
<keyword evidence="2" id="KW-0677">Repeat</keyword>
<evidence type="ECO:0000256" key="1">
    <source>
        <dbReference type="ARBA" id="ARBA00006643"/>
    </source>
</evidence>
<feature type="repeat" description="PPR" evidence="3">
    <location>
        <begin position="177"/>
        <end position="211"/>
    </location>
</feature>
<sequence>MAACSPPLLYLRRAAISPPPALLPPPPPPPPPPSIAAISAALRPLCLSRRSAELDRALSAFTRAAPKPSPFLYNSLIRSLNRAGLPRRSLSMFLLMLHDPATVPDSFTYPFALKACAQLAALDVGEQIHGLLLKAAVLSPDEGGDVVPLYNALIHMYIQCDRIDRALEVFDRSPARNVVSWNSMIDGFAKSEDMDSARELFEDMPERNMVSWNSMIGGYANNGRPDEALTLFLQSQELGLCPDEVTMVNVLAAISDLGLLDSGEEAHAYITRRGLSMRSGALGVSLVSMYSRCGSIEAAHRLFEGIPDKNVAHWTAMITGLAAHGIAEGALQLFAEMLRSGVKPNHVTFMAILSACSHGGLVEEGLKLLQLMATHGVDPRRQHLSCAVDLLARAGLVEESLALALAGAHPGEAEPAVWTSLLSASLRRGNSGVAEIAASRLMNLDPDQGASYVLLSNVYASLGRWDEFSRMRKTMARRGVEKVPGLSWIVVGGAVHEFAMGDKLHRRQKEIYATLSAMESHLRWVDPPGVDLEMLGPPT</sequence>
<evidence type="ECO:0000256" key="3">
    <source>
        <dbReference type="PROSITE-ProRule" id="PRU00708"/>
    </source>
</evidence>
<dbReference type="Proteomes" id="UP000663760">
    <property type="component" value="Chromosome 1"/>
</dbReference>
<dbReference type="InterPro" id="IPR046960">
    <property type="entry name" value="PPR_At4g14850-like_plant"/>
</dbReference>
<accession>A0A7I8JVF3</accession>
<gene>
    <name evidence="4" type="ORF">SI8410_01000068</name>
</gene>
<proteinExistence type="inferred from homology"/>
<dbReference type="FunFam" id="1.25.40.10:FF:000690">
    <property type="entry name" value="Pentatricopeptide repeat-containing protein"/>
    <property type="match status" value="1"/>
</dbReference>
<evidence type="ECO:0000313" key="4">
    <source>
        <dbReference type="EMBL" id="CAA7387667.1"/>
    </source>
</evidence>
<dbReference type="PANTHER" id="PTHR47926:SF436">
    <property type="entry name" value="PENTATRICOPEPTIDE REPEAT-CONTAINING PROTEIN ELI1, CHLOROPLASTIC-LIKE ISOFORM X2"/>
    <property type="match status" value="1"/>
</dbReference>
<dbReference type="FunFam" id="1.25.40.10:FF:000348">
    <property type="entry name" value="Pentatricopeptide repeat-containing protein chloroplastic"/>
    <property type="match status" value="1"/>
</dbReference>
<evidence type="ECO:0000256" key="2">
    <source>
        <dbReference type="ARBA" id="ARBA00022737"/>
    </source>
</evidence>
<dbReference type="InterPro" id="IPR011990">
    <property type="entry name" value="TPR-like_helical_dom_sf"/>
</dbReference>
<dbReference type="GO" id="GO:0003729">
    <property type="term" value="F:mRNA binding"/>
    <property type="evidence" value="ECO:0007669"/>
    <property type="project" value="UniProtKB-ARBA"/>
</dbReference>
<dbReference type="EMBL" id="LR746264">
    <property type="protein sequence ID" value="CAA7387667.1"/>
    <property type="molecule type" value="Genomic_DNA"/>
</dbReference>
<keyword evidence="5" id="KW-1185">Reference proteome</keyword>